<dbReference type="STRING" id="47428.A0A284RIM1"/>
<dbReference type="Proteomes" id="UP000219338">
    <property type="component" value="Unassembled WGS sequence"/>
</dbReference>
<organism evidence="2 3">
    <name type="scientific">Armillaria ostoyae</name>
    <name type="common">Armillaria root rot fungus</name>
    <dbReference type="NCBI Taxonomy" id="47428"/>
    <lineage>
        <taxon>Eukaryota</taxon>
        <taxon>Fungi</taxon>
        <taxon>Dikarya</taxon>
        <taxon>Basidiomycota</taxon>
        <taxon>Agaricomycotina</taxon>
        <taxon>Agaricomycetes</taxon>
        <taxon>Agaricomycetidae</taxon>
        <taxon>Agaricales</taxon>
        <taxon>Marasmiineae</taxon>
        <taxon>Physalacriaceae</taxon>
        <taxon>Armillaria</taxon>
    </lineage>
</organism>
<name>A0A284RIM1_ARMOS</name>
<keyword evidence="3" id="KW-1185">Reference proteome</keyword>
<evidence type="ECO:0000313" key="2">
    <source>
        <dbReference type="EMBL" id="SJL08608.1"/>
    </source>
</evidence>
<evidence type="ECO:0000313" key="3">
    <source>
        <dbReference type="Proteomes" id="UP000219338"/>
    </source>
</evidence>
<feature type="region of interest" description="Disordered" evidence="1">
    <location>
        <begin position="249"/>
        <end position="277"/>
    </location>
</feature>
<protein>
    <submittedName>
        <fullName evidence="2">Uncharacterized protein</fullName>
    </submittedName>
</protein>
<dbReference type="OMA" id="CPAYSLY"/>
<sequence>MWIPGNSRTEQRKCIDLFWKINHEYLNPNGLPITIGDFGTLDKKTGGFQREGNIFEHPESKDVMAKHNRSDPRNTTAMESIFRCTNNVRRIDLPFGVGGGLTGAIEGNVAAQFQFDTERGVLLCMRGVKYSMLPIVETWVRKLEKIPLFKAKGIVTETYTCSHYDLRMNHKGKRGVGMTATASIPIPMAPAISASANTGFDISGSTASGSMWQSAKSADCDSFVPMYRLKALRGGSVSRGTPVEEILTRDFPRPWDELDDDGKDFFDSDEDGDDEDA</sequence>
<reference evidence="3" key="1">
    <citation type="journal article" date="2017" name="Nat. Ecol. Evol.">
        <title>Genome expansion and lineage-specific genetic innovations in the forest pathogenic fungi Armillaria.</title>
        <authorList>
            <person name="Sipos G."/>
            <person name="Prasanna A.N."/>
            <person name="Walter M.C."/>
            <person name="O'Connor E."/>
            <person name="Balint B."/>
            <person name="Krizsan K."/>
            <person name="Kiss B."/>
            <person name="Hess J."/>
            <person name="Varga T."/>
            <person name="Slot J."/>
            <person name="Riley R."/>
            <person name="Boka B."/>
            <person name="Rigling D."/>
            <person name="Barry K."/>
            <person name="Lee J."/>
            <person name="Mihaltcheva S."/>
            <person name="LaButti K."/>
            <person name="Lipzen A."/>
            <person name="Waldron R."/>
            <person name="Moloney N.M."/>
            <person name="Sperisen C."/>
            <person name="Kredics L."/>
            <person name="Vagvoelgyi C."/>
            <person name="Patrignani A."/>
            <person name="Fitzpatrick D."/>
            <person name="Nagy I."/>
            <person name="Doyle S."/>
            <person name="Anderson J.B."/>
            <person name="Grigoriev I.V."/>
            <person name="Gueldener U."/>
            <person name="Muensterkoetter M."/>
            <person name="Nagy L.G."/>
        </authorList>
    </citation>
    <scope>NUCLEOTIDE SEQUENCE [LARGE SCALE GENOMIC DNA]</scope>
    <source>
        <strain evidence="3">C18/9</strain>
    </source>
</reference>
<gene>
    <name evidence="2" type="ORF">ARMOST_11975</name>
</gene>
<feature type="compositionally biased region" description="Acidic residues" evidence="1">
    <location>
        <begin position="257"/>
        <end position="277"/>
    </location>
</feature>
<evidence type="ECO:0000256" key="1">
    <source>
        <dbReference type="SAM" id="MobiDB-lite"/>
    </source>
</evidence>
<proteinExistence type="predicted"/>
<accession>A0A284RIM1</accession>
<dbReference type="AlphaFoldDB" id="A0A284RIM1"/>
<dbReference type="EMBL" id="FUEG01000009">
    <property type="protein sequence ID" value="SJL08608.1"/>
    <property type="molecule type" value="Genomic_DNA"/>
</dbReference>
<dbReference type="OrthoDB" id="3255261at2759"/>